<feature type="chain" id="PRO_5036459015" description="Carboxylesterase type B domain-containing protein" evidence="2">
    <location>
        <begin position="29"/>
        <end position="582"/>
    </location>
</feature>
<accession>A0A8W8HNX7</accession>
<sequence length="582" mass="65082">MIDRNRINKMWNLLLLAIMLTFALEASSQRSEVEIQTRLGRVIGTRQHTNRGTSYQFLDIPYGKAPVDQLRFQKPQAFGAWSGKLNATVLGPVCTQTTIQPYKYPGFTEDCLKLNIHVPNNVNLSQNKSVMVWFHGGAFSFGSGGFYDASMLSLVGDVIVVTINYRLGIFGFLASRNSNVKGNAGLWDQILALNWVKYNIKDYGGNPEDVTIFGESAGGMSVSLQSLIPSNRGLFHRVIAQSGVANSMLTLSSSILSSIEVGKIVGCQYDHFSLNDLNFIDCLRGVNAEDLVRATDLVTSQLGFKSIISLPFGPIVDGDLIRRHPLELLMDKSLSEYNFFQSLDILSGTCTGEGSLVVSYLPIFQNSISFNFSQGVPRREMSDSLIPMFTKALFNNSNDISNMICEKYCVSAGIQEQGREFLNMWADAAFNAPTTLFLERHSNNIQGKATYQYVFSDELSYTRPVGAPWYTGSAHATDVFYLFLYEQLQSVTNFTDGADVLVQQMRSYWTNFAKTGDPNGPHLPLWRRFDDDQFNPYLWLESKKSHQESSYRKAYVDLWTQEVPHALQNTCGQINCAIPIVG</sequence>
<dbReference type="SUPFAM" id="SSF53474">
    <property type="entry name" value="alpha/beta-Hydrolases"/>
    <property type="match status" value="1"/>
</dbReference>
<keyword evidence="2" id="KW-0732">Signal</keyword>
<comment type="similarity">
    <text evidence="1">Belongs to the type-B carboxylesterase/lipase family.</text>
</comment>
<evidence type="ECO:0000259" key="3">
    <source>
        <dbReference type="Pfam" id="PF00135"/>
    </source>
</evidence>
<dbReference type="EnsemblMetazoa" id="G1040.1">
    <property type="protein sequence ID" value="G1040.1:cds"/>
    <property type="gene ID" value="G1040"/>
</dbReference>
<dbReference type="Proteomes" id="UP000005408">
    <property type="component" value="Unassembled WGS sequence"/>
</dbReference>
<name>A0A8W8HNX7_MAGGI</name>
<feature type="domain" description="Carboxylesterase type B" evidence="3">
    <location>
        <begin position="33"/>
        <end position="559"/>
    </location>
</feature>
<feature type="signal peptide" evidence="2">
    <location>
        <begin position="1"/>
        <end position="28"/>
    </location>
</feature>
<dbReference type="AlphaFoldDB" id="A0A8W8HNX7"/>
<evidence type="ECO:0000256" key="2">
    <source>
        <dbReference type="SAM" id="SignalP"/>
    </source>
</evidence>
<dbReference type="Gene3D" id="3.40.50.1820">
    <property type="entry name" value="alpha/beta hydrolase"/>
    <property type="match status" value="1"/>
</dbReference>
<evidence type="ECO:0000256" key="1">
    <source>
        <dbReference type="ARBA" id="ARBA00005964"/>
    </source>
</evidence>
<dbReference type="InterPro" id="IPR002018">
    <property type="entry name" value="CarbesteraseB"/>
</dbReference>
<dbReference type="Pfam" id="PF00135">
    <property type="entry name" value="COesterase"/>
    <property type="match status" value="1"/>
</dbReference>
<organism evidence="4 5">
    <name type="scientific">Magallana gigas</name>
    <name type="common">Pacific oyster</name>
    <name type="synonym">Crassostrea gigas</name>
    <dbReference type="NCBI Taxonomy" id="29159"/>
    <lineage>
        <taxon>Eukaryota</taxon>
        <taxon>Metazoa</taxon>
        <taxon>Spiralia</taxon>
        <taxon>Lophotrochozoa</taxon>
        <taxon>Mollusca</taxon>
        <taxon>Bivalvia</taxon>
        <taxon>Autobranchia</taxon>
        <taxon>Pteriomorphia</taxon>
        <taxon>Ostreida</taxon>
        <taxon>Ostreoidea</taxon>
        <taxon>Ostreidae</taxon>
        <taxon>Magallana</taxon>
    </lineage>
</organism>
<proteinExistence type="inferred from homology"/>
<dbReference type="InterPro" id="IPR029058">
    <property type="entry name" value="AB_hydrolase_fold"/>
</dbReference>
<reference evidence="4" key="1">
    <citation type="submission" date="2022-08" db="UniProtKB">
        <authorList>
            <consortium name="EnsemblMetazoa"/>
        </authorList>
    </citation>
    <scope>IDENTIFICATION</scope>
    <source>
        <strain evidence="4">05x7-T-G4-1.051#20</strain>
    </source>
</reference>
<dbReference type="InterPro" id="IPR051093">
    <property type="entry name" value="Neuroligin/BSAL"/>
</dbReference>
<evidence type="ECO:0000313" key="5">
    <source>
        <dbReference type="Proteomes" id="UP000005408"/>
    </source>
</evidence>
<keyword evidence="5" id="KW-1185">Reference proteome</keyword>
<protein>
    <recommendedName>
        <fullName evidence="3">Carboxylesterase type B domain-containing protein</fullName>
    </recommendedName>
</protein>
<evidence type="ECO:0000313" key="4">
    <source>
        <dbReference type="EnsemblMetazoa" id="G1040.1:cds"/>
    </source>
</evidence>
<dbReference type="PANTHER" id="PTHR43903">
    <property type="entry name" value="NEUROLIGIN"/>
    <property type="match status" value="1"/>
</dbReference>